<keyword evidence="2" id="KW-1185">Reference proteome</keyword>
<proteinExistence type="predicted"/>
<dbReference type="EMBL" id="BAAAZE010000008">
    <property type="protein sequence ID" value="GAA4021331.1"/>
    <property type="molecule type" value="Genomic_DNA"/>
</dbReference>
<accession>A0ABP7T621</accession>
<protein>
    <recommendedName>
        <fullName evidence="3">CopG family transcriptional regulator</fullName>
    </recommendedName>
</protein>
<name>A0ABP7T621_9BURK</name>
<comment type="caution">
    <text evidence="1">The sequence shown here is derived from an EMBL/GenBank/DDBJ whole genome shotgun (WGS) entry which is preliminary data.</text>
</comment>
<gene>
    <name evidence="1" type="ORF">GCM10022212_17790</name>
</gene>
<evidence type="ECO:0000313" key="2">
    <source>
        <dbReference type="Proteomes" id="UP001501353"/>
    </source>
</evidence>
<sequence>MHTRTLLLSSIIELDHGVHHGVPVDVLMARVQQRHLSAEDAFIELQAALHEGDLQETSPGMVCLTESGSSRYKQSLDDVESVSGSSD</sequence>
<evidence type="ECO:0000313" key="1">
    <source>
        <dbReference type="EMBL" id="GAA4021331.1"/>
    </source>
</evidence>
<dbReference type="Proteomes" id="UP001501353">
    <property type="component" value="Unassembled WGS sequence"/>
</dbReference>
<organism evidence="1 2">
    <name type="scientific">Actimicrobium antarcticum</name>
    <dbReference type="NCBI Taxonomy" id="1051899"/>
    <lineage>
        <taxon>Bacteria</taxon>
        <taxon>Pseudomonadati</taxon>
        <taxon>Pseudomonadota</taxon>
        <taxon>Betaproteobacteria</taxon>
        <taxon>Burkholderiales</taxon>
        <taxon>Oxalobacteraceae</taxon>
        <taxon>Actimicrobium</taxon>
    </lineage>
</organism>
<evidence type="ECO:0008006" key="3">
    <source>
        <dbReference type="Google" id="ProtNLM"/>
    </source>
</evidence>
<dbReference type="RefSeq" id="WP_344762941.1">
    <property type="nucleotide sequence ID" value="NZ_BAAAZE010000008.1"/>
</dbReference>
<reference evidence="2" key="1">
    <citation type="journal article" date="2019" name="Int. J. Syst. Evol. Microbiol.">
        <title>The Global Catalogue of Microorganisms (GCM) 10K type strain sequencing project: providing services to taxonomists for standard genome sequencing and annotation.</title>
        <authorList>
            <consortium name="The Broad Institute Genomics Platform"/>
            <consortium name="The Broad Institute Genome Sequencing Center for Infectious Disease"/>
            <person name="Wu L."/>
            <person name="Ma J."/>
        </authorList>
    </citation>
    <scope>NUCLEOTIDE SEQUENCE [LARGE SCALE GENOMIC DNA]</scope>
    <source>
        <strain evidence="2">JCM 16673</strain>
    </source>
</reference>